<accession>A0AAE1B6L3</accession>
<dbReference type="AlphaFoldDB" id="A0AAE1B6L3"/>
<reference evidence="2" key="1">
    <citation type="journal article" date="2023" name="G3 (Bethesda)">
        <title>A reference genome for the long-term kleptoplast-retaining sea slug Elysia crispata morphotype clarki.</title>
        <authorList>
            <person name="Eastman K.E."/>
            <person name="Pendleton A.L."/>
            <person name="Shaikh M.A."/>
            <person name="Suttiyut T."/>
            <person name="Ogas R."/>
            <person name="Tomko P."/>
            <person name="Gavelis G."/>
            <person name="Widhalm J.R."/>
            <person name="Wisecaver J.H."/>
        </authorList>
    </citation>
    <scope>NUCLEOTIDE SEQUENCE</scope>
    <source>
        <strain evidence="2">ECLA1</strain>
    </source>
</reference>
<evidence type="ECO:0000313" key="2">
    <source>
        <dbReference type="EMBL" id="KAK3799796.1"/>
    </source>
</evidence>
<name>A0AAE1B6L3_9GAST</name>
<comment type="caution">
    <text evidence="2">The sequence shown here is derived from an EMBL/GenBank/DDBJ whole genome shotgun (WGS) entry which is preliminary data.</text>
</comment>
<proteinExistence type="predicted"/>
<dbReference type="Proteomes" id="UP001283361">
    <property type="component" value="Unassembled WGS sequence"/>
</dbReference>
<sequence>MLRLRENRKGGPKLSPDLARNRSPDPLPVIQALHQSVKLTGASHLAMQHLGVEPIQLVAATLFLSVLASTSLAWRSSPREARRSMLRAARSH</sequence>
<organism evidence="2 3">
    <name type="scientific">Elysia crispata</name>
    <name type="common">lettuce slug</name>
    <dbReference type="NCBI Taxonomy" id="231223"/>
    <lineage>
        <taxon>Eukaryota</taxon>
        <taxon>Metazoa</taxon>
        <taxon>Spiralia</taxon>
        <taxon>Lophotrochozoa</taxon>
        <taxon>Mollusca</taxon>
        <taxon>Gastropoda</taxon>
        <taxon>Heterobranchia</taxon>
        <taxon>Euthyneura</taxon>
        <taxon>Panpulmonata</taxon>
        <taxon>Sacoglossa</taxon>
        <taxon>Placobranchoidea</taxon>
        <taxon>Plakobranchidae</taxon>
        <taxon>Elysia</taxon>
    </lineage>
</organism>
<evidence type="ECO:0000313" key="3">
    <source>
        <dbReference type="Proteomes" id="UP001283361"/>
    </source>
</evidence>
<protein>
    <submittedName>
        <fullName evidence="2">Uncharacterized protein</fullName>
    </submittedName>
</protein>
<gene>
    <name evidence="2" type="ORF">RRG08_048521</name>
</gene>
<feature type="region of interest" description="Disordered" evidence="1">
    <location>
        <begin position="1"/>
        <end position="25"/>
    </location>
</feature>
<dbReference type="EMBL" id="JAWDGP010000534">
    <property type="protein sequence ID" value="KAK3799796.1"/>
    <property type="molecule type" value="Genomic_DNA"/>
</dbReference>
<evidence type="ECO:0000256" key="1">
    <source>
        <dbReference type="SAM" id="MobiDB-lite"/>
    </source>
</evidence>
<keyword evidence="3" id="KW-1185">Reference proteome</keyword>